<comment type="caution">
    <text evidence="1">The sequence shown here is derived from an EMBL/GenBank/DDBJ whole genome shotgun (WGS) entry which is preliminary data.</text>
</comment>
<reference evidence="1 2" key="1">
    <citation type="submission" date="2024-08" db="EMBL/GenBank/DDBJ databases">
        <title>Gnathostoma spinigerum genome.</title>
        <authorList>
            <person name="Gonzalez-Bertolin B."/>
            <person name="Monzon S."/>
            <person name="Zaballos A."/>
            <person name="Jimenez P."/>
            <person name="Dekumyoy P."/>
            <person name="Varona S."/>
            <person name="Cuesta I."/>
            <person name="Sumanam S."/>
            <person name="Adisakwattana P."/>
            <person name="Gasser R.B."/>
            <person name="Hernandez-Gonzalez A."/>
            <person name="Young N.D."/>
            <person name="Perteguer M.J."/>
        </authorList>
    </citation>
    <scope>NUCLEOTIDE SEQUENCE [LARGE SCALE GENOMIC DNA]</scope>
    <source>
        <strain evidence="1">AL3</strain>
        <tissue evidence="1">Liver</tissue>
    </source>
</reference>
<dbReference type="Proteomes" id="UP001608902">
    <property type="component" value="Unassembled WGS sequence"/>
</dbReference>
<dbReference type="InterPro" id="IPR004245">
    <property type="entry name" value="DUF229"/>
</dbReference>
<organism evidence="1 2">
    <name type="scientific">Gnathostoma spinigerum</name>
    <dbReference type="NCBI Taxonomy" id="75299"/>
    <lineage>
        <taxon>Eukaryota</taxon>
        <taxon>Metazoa</taxon>
        <taxon>Ecdysozoa</taxon>
        <taxon>Nematoda</taxon>
        <taxon>Chromadorea</taxon>
        <taxon>Rhabditida</taxon>
        <taxon>Spirurina</taxon>
        <taxon>Gnathostomatomorpha</taxon>
        <taxon>Gnathostomatoidea</taxon>
        <taxon>Gnathostomatidae</taxon>
        <taxon>Gnathostoma</taxon>
    </lineage>
</organism>
<evidence type="ECO:0000313" key="2">
    <source>
        <dbReference type="Proteomes" id="UP001608902"/>
    </source>
</evidence>
<keyword evidence="2" id="KW-1185">Reference proteome</keyword>
<gene>
    <name evidence="1" type="ORF">AB6A40_001529</name>
</gene>
<dbReference type="Pfam" id="PF02995">
    <property type="entry name" value="DUF229"/>
    <property type="match status" value="1"/>
</dbReference>
<dbReference type="PANTHER" id="PTHR10974">
    <property type="entry name" value="FI08016P-RELATED"/>
    <property type="match status" value="1"/>
</dbReference>
<sequence length="249" mass="28372">MGDHGMRFGSLRRTKIGTYEDDNPNMIISVPYWLRSNRQLMTNIHMNSRRHTSHYDLHATLYDIAHIARANGYAEWGDHDFRNEFGPRKGLRAKSLFRPITYDRTCKEMEIAEEYCLCIEKKEGLDSNDVLAVNAGKSIISYINTFLASKNKSNDCLVLNFTEVVKAEKSMYEPRVKVVAKASPSGGLYEAVMLIEENENIRPVPISKITRNDAYGNTGDCAFEEDLKPICFCKPGWEKRSSTQPSTTQ</sequence>
<evidence type="ECO:0000313" key="1">
    <source>
        <dbReference type="EMBL" id="MFH4974820.1"/>
    </source>
</evidence>
<proteinExistence type="predicted"/>
<protein>
    <submittedName>
        <fullName evidence="1">Uncharacterized protein</fullName>
    </submittedName>
</protein>
<dbReference type="AlphaFoldDB" id="A0ABD6EER2"/>
<dbReference type="PANTHER" id="PTHR10974:SF75">
    <property type="entry name" value="SULFATASE DOMAIN-CONTAINING PROTEIN"/>
    <property type="match status" value="1"/>
</dbReference>
<accession>A0ABD6EER2</accession>
<name>A0ABD6EER2_9BILA</name>
<dbReference type="EMBL" id="JBGFUD010000578">
    <property type="protein sequence ID" value="MFH4974820.1"/>
    <property type="molecule type" value="Genomic_DNA"/>
</dbReference>